<feature type="compositionally biased region" description="Low complexity" evidence="1">
    <location>
        <begin position="27"/>
        <end position="54"/>
    </location>
</feature>
<keyword evidence="3" id="KW-1185">Reference proteome</keyword>
<organism evidence="2 3">
    <name type="scientific">Lentinus tigrinus ALCF2SS1-6</name>
    <dbReference type="NCBI Taxonomy" id="1328759"/>
    <lineage>
        <taxon>Eukaryota</taxon>
        <taxon>Fungi</taxon>
        <taxon>Dikarya</taxon>
        <taxon>Basidiomycota</taxon>
        <taxon>Agaricomycotina</taxon>
        <taxon>Agaricomycetes</taxon>
        <taxon>Polyporales</taxon>
        <taxon>Polyporaceae</taxon>
        <taxon>Lentinus</taxon>
    </lineage>
</organism>
<feature type="region of interest" description="Disordered" evidence="1">
    <location>
        <begin position="21"/>
        <end position="102"/>
    </location>
</feature>
<name>A0A5C2SIU5_9APHY</name>
<accession>A0A5C2SIU5</accession>
<gene>
    <name evidence="2" type="ORF">L227DRAFT_358364</name>
</gene>
<protein>
    <submittedName>
        <fullName evidence="2">Uncharacterized protein</fullName>
    </submittedName>
</protein>
<sequence>MAPAMRTRRARILLRTVLFLAPDGDHSAPSPSSSLATSQSRSRSSSASTPRYQSIQTLPHYSRSRTRSPMSEDHSLLSPLPTSSTSAVRPTGPAVPRLAIQP</sequence>
<dbReference type="EMBL" id="ML122255">
    <property type="protein sequence ID" value="RPD63672.1"/>
    <property type="molecule type" value="Genomic_DNA"/>
</dbReference>
<evidence type="ECO:0000313" key="3">
    <source>
        <dbReference type="Proteomes" id="UP000313359"/>
    </source>
</evidence>
<evidence type="ECO:0000256" key="1">
    <source>
        <dbReference type="SAM" id="MobiDB-lite"/>
    </source>
</evidence>
<proteinExistence type="predicted"/>
<feature type="compositionally biased region" description="Low complexity" evidence="1">
    <location>
        <begin position="76"/>
        <end position="86"/>
    </location>
</feature>
<dbReference type="Proteomes" id="UP000313359">
    <property type="component" value="Unassembled WGS sequence"/>
</dbReference>
<reference evidence="2" key="1">
    <citation type="journal article" date="2018" name="Genome Biol. Evol.">
        <title>Genomics and development of Lentinus tigrinus, a white-rot wood-decaying mushroom with dimorphic fruiting bodies.</title>
        <authorList>
            <person name="Wu B."/>
            <person name="Xu Z."/>
            <person name="Knudson A."/>
            <person name="Carlson A."/>
            <person name="Chen N."/>
            <person name="Kovaka S."/>
            <person name="LaButti K."/>
            <person name="Lipzen A."/>
            <person name="Pennachio C."/>
            <person name="Riley R."/>
            <person name="Schakwitz W."/>
            <person name="Umezawa K."/>
            <person name="Ohm R.A."/>
            <person name="Grigoriev I.V."/>
            <person name="Nagy L.G."/>
            <person name="Gibbons J."/>
            <person name="Hibbett D."/>
        </authorList>
    </citation>
    <scope>NUCLEOTIDE SEQUENCE [LARGE SCALE GENOMIC DNA]</scope>
    <source>
        <strain evidence="2">ALCF2SS1-6</strain>
    </source>
</reference>
<evidence type="ECO:0000313" key="2">
    <source>
        <dbReference type="EMBL" id="RPD63672.1"/>
    </source>
</evidence>
<dbReference type="AlphaFoldDB" id="A0A5C2SIU5"/>